<comment type="caution">
    <text evidence="2">The sequence shown here is derived from an EMBL/GenBank/DDBJ whole genome shotgun (WGS) entry which is preliminary data.</text>
</comment>
<organism evidence="2 3">
    <name type="scientific">Argiope bruennichi</name>
    <name type="common">Wasp spider</name>
    <name type="synonym">Aranea bruennichi</name>
    <dbReference type="NCBI Taxonomy" id="94029"/>
    <lineage>
        <taxon>Eukaryota</taxon>
        <taxon>Metazoa</taxon>
        <taxon>Ecdysozoa</taxon>
        <taxon>Arthropoda</taxon>
        <taxon>Chelicerata</taxon>
        <taxon>Arachnida</taxon>
        <taxon>Araneae</taxon>
        <taxon>Araneomorphae</taxon>
        <taxon>Entelegynae</taxon>
        <taxon>Araneoidea</taxon>
        <taxon>Araneidae</taxon>
        <taxon>Argiope</taxon>
    </lineage>
</organism>
<keyword evidence="3" id="KW-1185">Reference proteome</keyword>
<protein>
    <submittedName>
        <fullName evidence="2">Uncharacterized protein</fullName>
    </submittedName>
</protein>
<feature type="region of interest" description="Disordered" evidence="1">
    <location>
        <begin position="56"/>
        <end position="97"/>
    </location>
</feature>
<reference evidence="2" key="1">
    <citation type="journal article" date="2020" name="bioRxiv">
        <title>Chromosome-level reference genome of the European wasp spider Argiope bruennichi: a resource for studies on range expansion and evolutionary adaptation.</title>
        <authorList>
            <person name="Sheffer M.M."/>
            <person name="Hoppe A."/>
            <person name="Krehenwinkel H."/>
            <person name="Uhl G."/>
            <person name="Kuss A.W."/>
            <person name="Jensen L."/>
            <person name="Jensen C."/>
            <person name="Gillespie R.G."/>
            <person name="Hoff K.J."/>
            <person name="Prost S."/>
        </authorList>
    </citation>
    <scope>NUCLEOTIDE SEQUENCE</scope>
</reference>
<proteinExistence type="predicted"/>
<accession>A0A8T0FQE3</accession>
<evidence type="ECO:0000313" key="2">
    <source>
        <dbReference type="EMBL" id="KAF8791690.1"/>
    </source>
</evidence>
<gene>
    <name evidence="2" type="ORF">HNY73_003383</name>
</gene>
<name>A0A8T0FQE3_ARGBR</name>
<evidence type="ECO:0000256" key="1">
    <source>
        <dbReference type="SAM" id="MobiDB-lite"/>
    </source>
</evidence>
<reference evidence="2" key="2">
    <citation type="submission" date="2020-06" db="EMBL/GenBank/DDBJ databases">
        <authorList>
            <person name="Sheffer M."/>
        </authorList>
    </citation>
    <scope>NUCLEOTIDE SEQUENCE</scope>
</reference>
<evidence type="ECO:0000313" key="3">
    <source>
        <dbReference type="Proteomes" id="UP000807504"/>
    </source>
</evidence>
<dbReference type="EMBL" id="JABXBU010000003">
    <property type="protein sequence ID" value="KAF8791690.1"/>
    <property type="molecule type" value="Genomic_DNA"/>
</dbReference>
<dbReference type="AlphaFoldDB" id="A0A8T0FQE3"/>
<dbReference type="Proteomes" id="UP000807504">
    <property type="component" value="Unassembled WGS sequence"/>
</dbReference>
<sequence>MPFASYSISGDLRSNHFRSSSFPNAARNFNYNFRARAIMTFSLKTQLRYNTQCIKQKKNAGKLKEQERGKKRRKNISSQSSSRLEHPKRHPRALGGILQLITVTSDRILNSLSAGNKARDPEKEEEEREEK</sequence>
<feature type="region of interest" description="Disordered" evidence="1">
    <location>
        <begin position="110"/>
        <end position="131"/>
    </location>
</feature>